<evidence type="ECO:0008006" key="8">
    <source>
        <dbReference type="Google" id="ProtNLM"/>
    </source>
</evidence>
<comment type="similarity">
    <text evidence="1 4">Belongs to the glycosyl hydrolase 17 family.</text>
</comment>
<keyword evidence="2 5" id="KW-0378">Hydrolase</keyword>
<evidence type="ECO:0000313" key="7">
    <source>
        <dbReference type="Proteomes" id="UP000655225"/>
    </source>
</evidence>
<accession>A0A834ZC65</accession>
<dbReference type="EMBL" id="JABCRI010000006">
    <property type="protein sequence ID" value="KAF8404060.1"/>
    <property type="molecule type" value="Genomic_DNA"/>
</dbReference>
<evidence type="ECO:0000256" key="4">
    <source>
        <dbReference type="RuleBase" id="RU004335"/>
    </source>
</evidence>
<dbReference type="InterPro" id="IPR000490">
    <property type="entry name" value="Glyco_hydro_17"/>
</dbReference>
<evidence type="ECO:0000256" key="1">
    <source>
        <dbReference type="ARBA" id="ARBA00008773"/>
    </source>
</evidence>
<evidence type="ECO:0000256" key="3">
    <source>
        <dbReference type="ARBA" id="ARBA00023295"/>
    </source>
</evidence>
<dbReference type="SUPFAM" id="SSF51445">
    <property type="entry name" value="(Trans)glycosidases"/>
    <property type="match status" value="1"/>
</dbReference>
<protein>
    <recommendedName>
        <fullName evidence="8">Glucan endo-1,3-beta-D-glucosidase</fullName>
    </recommendedName>
</protein>
<sequence>MKEVDSDGSASSKQNLEVLEALRGANLLVSVGIRNEDLAGLSSSQDAANSWVNTYIVPYNGNILIRWISLGNEVIPGPLSTYVASAMNNIYKALVSVGLSNIKVSTVVPGSVLGTSYPPSQGSFSSEVAKVMNFVVSFLSSTSSPIGKPNVTIIVSESGWPSAGNEPHTSIENGHPYNANLRKHVNSLGSQGTPRQPGLHLDTFLFAMFNENLKPAGAEQHFGLFYPNMEPVYPLP</sequence>
<dbReference type="AlphaFoldDB" id="A0A834ZC65"/>
<dbReference type="InterPro" id="IPR017853">
    <property type="entry name" value="GH"/>
</dbReference>
<dbReference type="GO" id="GO:0004553">
    <property type="term" value="F:hydrolase activity, hydrolyzing O-glycosyl compounds"/>
    <property type="evidence" value="ECO:0007669"/>
    <property type="project" value="InterPro"/>
</dbReference>
<organism evidence="6 7">
    <name type="scientific">Tetracentron sinense</name>
    <name type="common">Spur-leaf</name>
    <dbReference type="NCBI Taxonomy" id="13715"/>
    <lineage>
        <taxon>Eukaryota</taxon>
        <taxon>Viridiplantae</taxon>
        <taxon>Streptophyta</taxon>
        <taxon>Embryophyta</taxon>
        <taxon>Tracheophyta</taxon>
        <taxon>Spermatophyta</taxon>
        <taxon>Magnoliopsida</taxon>
        <taxon>Trochodendrales</taxon>
        <taxon>Trochodendraceae</taxon>
        <taxon>Tetracentron</taxon>
    </lineage>
</organism>
<dbReference type="Gene3D" id="3.20.20.80">
    <property type="entry name" value="Glycosidases"/>
    <property type="match status" value="2"/>
</dbReference>
<evidence type="ECO:0000256" key="5">
    <source>
        <dbReference type="RuleBase" id="RU004336"/>
    </source>
</evidence>
<evidence type="ECO:0000256" key="2">
    <source>
        <dbReference type="ARBA" id="ARBA00022801"/>
    </source>
</evidence>
<gene>
    <name evidence="6" type="ORF">HHK36_008937</name>
</gene>
<dbReference type="PROSITE" id="PS00587">
    <property type="entry name" value="GLYCOSYL_HYDROL_F17"/>
    <property type="match status" value="1"/>
</dbReference>
<dbReference type="Proteomes" id="UP000655225">
    <property type="component" value="Unassembled WGS sequence"/>
</dbReference>
<proteinExistence type="inferred from homology"/>
<dbReference type="GO" id="GO:0005975">
    <property type="term" value="P:carbohydrate metabolic process"/>
    <property type="evidence" value="ECO:0007669"/>
    <property type="project" value="InterPro"/>
</dbReference>
<comment type="caution">
    <text evidence="6">The sequence shown here is derived from an EMBL/GenBank/DDBJ whole genome shotgun (WGS) entry which is preliminary data.</text>
</comment>
<evidence type="ECO:0000313" key="6">
    <source>
        <dbReference type="EMBL" id="KAF8404060.1"/>
    </source>
</evidence>
<dbReference type="OrthoDB" id="941679at2759"/>
<name>A0A834ZC65_TETSI</name>
<reference evidence="6 7" key="1">
    <citation type="submission" date="2020-04" db="EMBL/GenBank/DDBJ databases">
        <title>Plant Genome Project.</title>
        <authorList>
            <person name="Zhang R.-G."/>
        </authorList>
    </citation>
    <scope>NUCLEOTIDE SEQUENCE [LARGE SCALE GENOMIC DNA]</scope>
    <source>
        <strain evidence="6">YNK0</strain>
        <tissue evidence="6">Leaf</tissue>
    </source>
</reference>
<keyword evidence="7" id="KW-1185">Reference proteome</keyword>
<dbReference type="InterPro" id="IPR044965">
    <property type="entry name" value="Glyco_hydro_17_plant"/>
</dbReference>
<keyword evidence="3 5" id="KW-0326">Glycosidase</keyword>
<dbReference type="Pfam" id="PF00332">
    <property type="entry name" value="Glyco_hydro_17"/>
    <property type="match status" value="1"/>
</dbReference>
<dbReference type="PANTHER" id="PTHR32227">
    <property type="entry name" value="GLUCAN ENDO-1,3-BETA-GLUCOSIDASE BG1-RELATED-RELATED"/>
    <property type="match status" value="1"/>
</dbReference>